<dbReference type="EMBL" id="CAADJE010000009">
    <property type="protein sequence ID" value="VFS57478.1"/>
    <property type="molecule type" value="Genomic_DNA"/>
</dbReference>
<gene>
    <name evidence="1" type="ORF">NCTC12998_00529</name>
</gene>
<organism evidence="1 2">
    <name type="scientific">Raoultella planticola</name>
    <name type="common">Klebsiella planticola</name>
    <dbReference type="NCBI Taxonomy" id="575"/>
    <lineage>
        <taxon>Bacteria</taxon>
        <taxon>Pseudomonadati</taxon>
        <taxon>Pseudomonadota</taxon>
        <taxon>Gammaproteobacteria</taxon>
        <taxon>Enterobacterales</taxon>
        <taxon>Enterobacteriaceae</taxon>
        <taxon>Klebsiella/Raoultella group</taxon>
        <taxon>Raoultella</taxon>
    </lineage>
</organism>
<dbReference type="Proteomes" id="UP000345637">
    <property type="component" value="Unassembled WGS sequence"/>
</dbReference>
<evidence type="ECO:0000313" key="2">
    <source>
        <dbReference type="Proteomes" id="UP000345637"/>
    </source>
</evidence>
<sequence length="150" mass="17216">MLIHSSDSQTVRYWRQGRINTASIDRFNTDFEPLSPEEAHQIRAELEQSEHIKKAARPSARPDSGELMSDVIQLVPNKWVTEKKLTEITGLPFWNKLKEPERTPGFVGREYMHVSPDGDPNPNSQCMYNLEAINQWIERQSSKQPGAHSC</sequence>
<dbReference type="InterPro" id="IPR009634">
    <property type="entry name" value="Put_exci"/>
</dbReference>
<proteinExistence type="predicted"/>
<dbReference type="InterPro" id="IPR038146">
    <property type="entry name" value="933W_put_Xis_sf"/>
</dbReference>
<dbReference type="AlphaFoldDB" id="A0A485AD70"/>
<evidence type="ECO:0000313" key="1">
    <source>
        <dbReference type="EMBL" id="VFS57478.1"/>
    </source>
</evidence>
<name>A0A485AD70_RAOPL</name>
<accession>A0A485AD70</accession>
<protein>
    <submittedName>
        <fullName evidence="1">Excisionase (DUF1233)</fullName>
    </submittedName>
</protein>
<dbReference type="Gene3D" id="1.10.1660.60">
    <property type="entry name" value="Putative excisionased domain DUF1233"/>
    <property type="match status" value="1"/>
</dbReference>
<dbReference type="Pfam" id="PF06806">
    <property type="entry name" value="DUF1233"/>
    <property type="match status" value="1"/>
</dbReference>
<reference evidence="1 2" key="1">
    <citation type="submission" date="2019-03" db="EMBL/GenBank/DDBJ databases">
        <authorList>
            <consortium name="Pathogen Informatics"/>
        </authorList>
    </citation>
    <scope>NUCLEOTIDE SEQUENCE [LARGE SCALE GENOMIC DNA]</scope>
    <source>
        <strain evidence="1 2">NCTC12998</strain>
    </source>
</reference>